<dbReference type="EMBL" id="JAEPBH010000028">
    <property type="protein sequence ID" value="MBK4715963.1"/>
    <property type="molecule type" value="Genomic_DNA"/>
</dbReference>
<dbReference type="Proteomes" id="UP000659047">
    <property type="component" value="Unassembled WGS sequence"/>
</dbReference>
<accession>A0A8K0V5V1</accession>
<proteinExistence type="predicted"/>
<dbReference type="AlphaFoldDB" id="A0A8K0V5V1"/>
<reference evidence="1" key="1">
    <citation type="submission" date="2021-01" db="EMBL/GenBank/DDBJ databases">
        <title>Intestinitalea alba gen. nov., sp. nov., a novel genus of the family Enterobacteriaceae, isolated from the gut of the plastic-eating mealworm Tenebrio molitor L.</title>
        <authorList>
            <person name="Yang Y."/>
        </authorList>
    </citation>
    <scope>NUCLEOTIDE SEQUENCE</scope>
    <source>
        <strain evidence="1">BIT-L3</strain>
    </source>
</reference>
<comment type="caution">
    <text evidence="1">The sequence shown here is derived from an EMBL/GenBank/DDBJ whole genome shotgun (WGS) entry which is preliminary data.</text>
</comment>
<sequence>MSSRSLNKLQAIEGLEFFILHHQIAGVATLKQVGKMTTFSSARVKKVKGHDLRYGCFAIMSSPGLNTTGIVQ</sequence>
<evidence type="ECO:0000313" key="1">
    <source>
        <dbReference type="EMBL" id="MBK4715963.1"/>
    </source>
</evidence>
<keyword evidence="2" id="KW-1185">Reference proteome</keyword>
<gene>
    <name evidence="1" type="ORF">JJB97_11635</name>
</gene>
<protein>
    <submittedName>
        <fullName evidence="1">Uncharacterized protein</fullName>
    </submittedName>
</protein>
<organism evidence="1 2">
    <name type="scientific">Tenebrionibacter intestinalis</name>
    <dbReference type="NCBI Taxonomy" id="2799638"/>
    <lineage>
        <taxon>Bacteria</taxon>
        <taxon>Pseudomonadati</taxon>
        <taxon>Pseudomonadota</taxon>
        <taxon>Gammaproteobacteria</taxon>
        <taxon>Enterobacterales</taxon>
        <taxon>Enterobacteriaceae</taxon>
        <taxon>Tenebrionibacter/Tenebrionicola group</taxon>
        <taxon>Tenebrionibacter</taxon>
    </lineage>
</organism>
<dbReference type="RefSeq" id="WP_238714175.1">
    <property type="nucleotide sequence ID" value="NZ_JAEPBH010000028.1"/>
</dbReference>
<evidence type="ECO:0000313" key="2">
    <source>
        <dbReference type="Proteomes" id="UP000659047"/>
    </source>
</evidence>
<name>A0A8K0V5V1_9ENTR</name>